<dbReference type="HOGENOM" id="CLU_783661_0_0_1"/>
<evidence type="ECO:0000256" key="2">
    <source>
        <dbReference type="SAM" id="Phobius"/>
    </source>
</evidence>
<name>V3ZWI6_LOTGI</name>
<sequence>MANRRRKKRVNYGSGVGEQLSDMVNSSAENQGEMGIMDVNLDQSHDSVGLSFASDEDSSFSISMSLNDSMPEDMLDLENTETEEGLFMNNTNSDRAVGLSNTGLINDDERIIETKADREYYNDVDNGFECLYHSALDKVSELNKAGLLTNLILLTFLSLPSLWILWNSLESIDKFIPAFCNFTLQSVCVVVLAITFVLICTIYVSRQIPGRWTVFKINDSLTYDGNDDQSIENFNKGVQTKVRGDGLAKIYLEIDNCETQLKGVRRQFLKLKRSYAQKLAKLKVKSKEQSEFLSRLQLQFPDLERERDLLIAEKEAIEKQHEEEKRRNRELIGRFQRLQQQLGRNGQRQMVNPY</sequence>
<organism evidence="3 4">
    <name type="scientific">Lottia gigantea</name>
    <name type="common">Giant owl limpet</name>
    <dbReference type="NCBI Taxonomy" id="225164"/>
    <lineage>
        <taxon>Eukaryota</taxon>
        <taxon>Metazoa</taxon>
        <taxon>Spiralia</taxon>
        <taxon>Lophotrochozoa</taxon>
        <taxon>Mollusca</taxon>
        <taxon>Gastropoda</taxon>
        <taxon>Patellogastropoda</taxon>
        <taxon>Lottioidea</taxon>
        <taxon>Lottiidae</taxon>
        <taxon>Lottia</taxon>
    </lineage>
</organism>
<gene>
    <name evidence="3" type="ORF">LOTGIDRAFT_234369</name>
</gene>
<feature type="coiled-coil region" evidence="1">
    <location>
        <begin position="293"/>
        <end position="341"/>
    </location>
</feature>
<dbReference type="OrthoDB" id="6162874at2759"/>
<keyword evidence="2" id="KW-0812">Transmembrane</keyword>
<dbReference type="Proteomes" id="UP000030746">
    <property type="component" value="Unassembled WGS sequence"/>
</dbReference>
<evidence type="ECO:0000313" key="3">
    <source>
        <dbReference type="EMBL" id="ESO88757.1"/>
    </source>
</evidence>
<accession>V3ZWI6</accession>
<dbReference type="GeneID" id="20249514"/>
<evidence type="ECO:0000256" key="1">
    <source>
        <dbReference type="SAM" id="Coils"/>
    </source>
</evidence>
<keyword evidence="4" id="KW-1185">Reference proteome</keyword>
<evidence type="ECO:0000313" key="4">
    <source>
        <dbReference type="Proteomes" id="UP000030746"/>
    </source>
</evidence>
<keyword evidence="2" id="KW-1133">Transmembrane helix</keyword>
<feature type="transmembrane region" description="Helical" evidence="2">
    <location>
        <begin position="147"/>
        <end position="166"/>
    </location>
</feature>
<feature type="transmembrane region" description="Helical" evidence="2">
    <location>
        <begin position="182"/>
        <end position="204"/>
    </location>
</feature>
<dbReference type="EMBL" id="KB202620">
    <property type="protein sequence ID" value="ESO88757.1"/>
    <property type="molecule type" value="Genomic_DNA"/>
</dbReference>
<reference evidence="3 4" key="1">
    <citation type="journal article" date="2013" name="Nature">
        <title>Insights into bilaterian evolution from three spiralian genomes.</title>
        <authorList>
            <person name="Simakov O."/>
            <person name="Marletaz F."/>
            <person name="Cho S.J."/>
            <person name="Edsinger-Gonzales E."/>
            <person name="Havlak P."/>
            <person name="Hellsten U."/>
            <person name="Kuo D.H."/>
            <person name="Larsson T."/>
            <person name="Lv J."/>
            <person name="Arendt D."/>
            <person name="Savage R."/>
            <person name="Osoegawa K."/>
            <person name="de Jong P."/>
            <person name="Grimwood J."/>
            <person name="Chapman J.A."/>
            <person name="Shapiro H."/>
            <person name="Aerts A."/>
            <person name="Otillar R.P."/>
            <person name="Terry A.Y."/>
            <person name="Boore J.L."/>
            <person name="Grigoriev I.V."/>
            <person name="Lindberg D.R."/>
            <person name="Seaver E.C."/>
            <person name="Weisblat D.A."/>
            <person name="Putnam N.H."/>
            <person name="Rokhsar D.S."/>
        </authorList>
    </citation>
    <scope>NUCLEOTIDE SEQUENCE [LARGE SCALE GENOMIC DNA]</scope>
</reference>
<proteinExistence type="predicted"/>
<dbReference type="KEGG" id="lgi:LOTGIDRAFT_234369"/>
<dbReference type="CTD" id="20249514"/>
<keyword evidence="2" id="KW-0472">Membrane</keyword>
<protein>
    <submittedName>
        <fullName evidence="3">Uncharacterized protein</fullName>
    </submittedName>
</protein>
<dbReference type="AlphaFoldDB" id="V3ZWI6"/>
<keyword evidence="1" id="KW-0175">Coiled coil</keyword>
<dbReference type="RefSeq" id="XP_009060432.1">
    <property type="nucleotide sequence ID" value="XM_009062184.1"/>
</dbReference>